<organism evidence="2">
    <name type="scientific">marine sediment metagenome</name>
    <dbReference type="NCBI Taxonomy" id="412755"/>
    <lineage>
        <taxon>unclassified sequences</taxon>
        <taxon>metagenomes</taxon>
        <taxon>ecological metagenomes</taxon>
    </lineage>
</organism>
<dbReference type="AlphaFoldDB" id="A0A0F9KF24"/>
<dbReference type="EMBL" id="LAZR01008160">
    <property type="protein sequence ID" value="KKM80558.1"/>
    <property type="molecule type" value="Genomic_DNA"/>
</dbReference>
<name>A0A0F9KF24_9ZZZZ</name>
<reference evidence="2" key="1">
    <citation type="journal article" date="2015" name="Nature">
        <title>Complex archaea that bridge the gap between prokaryotes and eukaryotes.</title>
        <authorList>
            <person name="Spang A."/>
            <person name="Saw J.H."/>
            <person name="Jorgensen S.L."/>
            <person name="Zaremba-Niedzwiedzka K."/>
            <person name="Martijn J."/>
            <person name="Lind A.E."/>
            <person name="van Eijk R."/>
            <person name="Schleper C."/>
            <person name="Guy L."/>
            <person name="Ettema T.J."/>
        </authorList>
    </citation>
    <scope>NUCLEOTIDE SEQUENCE</scope>
</reference>
<accession>A0A0F9KF24</accession>
<gene>
    <name evidence="2" type="ORF">LCGC14_1338650</name>
</gene>
<protein>
    <submittedName>
        <fullName evidence="2">Uncharacterized protein</fullName>
    </submittedName>
</protein>
<proteinExistence type="predicted"/>
<feature type="region of interest" description="Disordered" evidence="1">
    <location>
        <begin position="1"/>
        <end position="21"/>
    </location>
</feature>
<sequence>MVKKKTTKKVKKVKEQPEEQAPSFEQMVDGVLLQLRETTIRSYARKNSGAFKFGVAGLKVLSTELLDQATEYQGFFSAASFCLAAALLSVGAYGLKQDPQYMENEEKKRKLLEKVKKTDVKKGKK</sequence>
<evidence type="ECO:0000313" key="2">
    <source>
        <dbReference type="EMBL" id="KKM80558.1"/>
    </source>
</evidence>
<comment type="caution">
    <text evidence="2">The sequence shown here is derived from an EMBL/GenBank/DDBJ whole genome shotgun (WGS) entry which is preliminary data.</text>
</comment>
<feature type="compositionally biased region" description="Basic residues" evidence="1">
    <location>
        <begin position="1"/>
        <end position="12"/>
    </location>
</feature>
<evidence type="ECO:0000256" key="1">
    <source>
        <dbReference type="SAM" id="MobiDB-lite"/>
    </source>
</evidence>